<dbReference type="AlphaFoldDB" id="A0A8W8NNX6"/>
<dbReference type="Proteomes" id="UP000005408">
    <property type="component" value="Unassembled WGS sequence"/>
</dbReference>
<keyword evidence="3" id="KW-1185">Reference proteome</keyword>
<dbReference type="InterPro" id="IPR009836">
    <property type="entry name" value="GRDP-like"/>
</dbReference>
<dbReference type="PANTHER" id="PTHR34365:SF7">
    <property type="entry name" value="GLYCINE-RICH DOMAIN-CONTAINING PROTEIN 1"/>
    <property type="match status" value="1"/>
</dbReference>
<evidence type="ECO:0000313" key="3">
    <source>
        <dbReference type="Proteomes" id="UP000005408"/>
    </source>
</evidence>
<dbReference type="PANTHER" id="PTHR34365">
    <property type="entry name" value="ENOLASE (DUF1399)"/>
    <property type="match status" value="1"/>
</dbReference>
<name>A0A8W8NNX6_MAGGI</name>
<protein>
    <submittedName>
        <fullName evidence="2">Uncharacterized protein</fullName>
    </submittedName>
</protein>
<evidence type="ECO:0000256" key="1">
    <source>
        <dbReference type="SAM" id="MobiDB-lite"/>
    </source>
</evidence>
<organism evidence="2 3">
    <name type="scientific">Magallana gigas</name>
    <name type="common">Pacific oyster</name>
    <name type="synonym">Crassostrea gigas</name>
    <dbReference type="NCBI Taxonomy" id="29159"/>
    <lineage>
        <taxon>Eukaryota</taxon>
        <taxon>Metazoa</taxon>
        <taxon>Spiralia</taxon>
        <taxon>Lophotrochozoa</taxon>
        <taxon>Mollusca</taxon>
        <taxon>Bivalvia</taxon>
        <taxon>Autobranchia</taxon>
        <taxon>Pteriomorphia</taxon>
        <taxon>Ostreida</taxon>
        <taxon>Ostreoidea</taxon>
        <taxon>Ostreidae</taxon>
        <taxon>Magallana</taxon>
    </lineage>
</organism>
<reference evidence="2" key="1">
    <citation type="submission" date="2022-08" db="UniProtKB">
        <authorList>
            <consortium name="EnsemblMetazoa"/>
        </authorList>
    </citation>
    <scope>IDENTIFICATION</scope>
    <source>
        <strain evidence="2">05x7-T-G4-1.051#20</strain>
    </source>
</reference>
<accession>A0A8W8NNX6</accession>
<dbReference type="Pfam" id="PF07173">
    <property type="entry name" value="GRDP-like"/>
    <property type="match status" value="2"/>
</dbReference>
<sequence>MLQCKVEQGPKVQFAIMGDVEAYEFSVDFQTAANRELSFLQEVDQYPSLYEGPILKYAIFRYETLWLPLAAEHRGLTLTAPLDIAWVWHCHLLSPVCYVRDCVGVCNSEIDHSLTPNLNRTDTEKLWKRRYPDVDFVINLMESSIKPPSYDSRFEYDLEAAAGRQRLFYYQVSLPHYKDEKFIENAIKRYKQFLTVKRLNPDSFVVPCYDVDLIWHSHQVHPAAYKKDTESLLGKLFNHDDSVNDRTDGSKLVESDKETRMLWRETFGTNFSEFGAMYRGKPVNGRLFPVSSDVIDKHSAKIVQLQLEKAEILDYTSALKVHQLKINAVFKNGMDIELLKLKKPVGGAWGTQSHHIPMYDIDTEMIEFISVELFKYGKLGKLGGKTLLGAGRISCRDLLEGSTGGKGSSFTVNSTVHLSNGESMALQHAITVSDTKGCNLKLEPGHFELAVIPEDNEALWGPVPLPRLPEGVEHSCSVATHRIRNAVGEVMFTARVIHSLPLMTSVVHVFYHDLLSVVCHLLGPDTLPTPAQVNSSVENPPITLSQQDGERAMIIKNNDGDWAVLIGRWTGVRKGKPGVRATKHTAGRAPIRGSPGHLEVTMYRLPTGERSTLRLDSEPFRYYDFTVKFHGFVADFSKCTINISPNEGAENLALAFCVSVLQVLCQPRPPNFEPLKETTSDTPSYVSQRKEFPTDKLAMVMAFGFMVSTPANYMLRKQFKKKKEEKERSSHIAPACGGGLDSEPMHLHPIDEAHVYDDDDDNDDYEMEGWEAAFFCVKDEDLEDLHNEEGDENTDGGDGDQDGCGGCGGCGGGEGAWDGGGGGWEGDTGGNGGDSGGDGGGYSGGDTGGGDDGGGGWGGDSGGGDDGGFGGDSGGGDGGGDGGGCGGGCGGCGG</sequence>
<proteinExistence type="predicted"/>
<dbReference type="EnsemblMetazoa" id="G7045.1">
    <property type="protein sequence ID" value="G7045.1:cds"/>
    <property type="gene ID" value="G7045"/>
</dbReference>
<feature type="region of interest" description="Disordered" evidence="1">
    <location>
        <begin position="818"/>
        <end position="884"/>
    </location>
</feature>
<evidence type="ECO:0000313" key="2">
    <source>
        <dbReference type="EnsemblMetazoa" id="G7045.1:cds"/>
    </source>
</evidence>